<dbReference type="GO" id="GO:0005778">
    <property type="term" value="C:peroxisomal membrane"/>
    <property type="evidence" value="ECO:0007669"/>
    <property type="project" value="UniProtKB-SubCell"/>
</dbReference>
<reference evidence="8" key="1">
    <citation type="journal article" date="2010" name="Genome Res.">
        <title>Population genomic sequencing of Coccidioides fungi reveals recent hybridization and transposon control.</title>
        <authorList>
            <person name="Neafsey D.E."/>
            <person name="Barker B.M."/>
            <person name="Sharpton T.J."/>
            <person name="Stajich J.E."/>
            <person name="Park D.J."/>
            <person name="Whiston E."/>
            <person name="Hung C.-Y."/>
            <person name="McMahan C."/>
            <person name="White J."/>
            <person name="Sykes S."/>
            <person name="Heiman D."/>
            <person name="Young S."/>
            <person name="Zeng Q."/>
            <person name="Abouelleil A."/>
            <person name="Aftuck L."/>
            <person name="Bessette D."/>
            <person name="Brown A."/>
            <person name="FitzGerald M."/>
            <person name="Lui A."/>
            <person name="Macdonald J.P."/>
            <person name="Priest M."/>
            <person name="Orbach M.J."/>
            <person name="Galgiani J.N."/>
            <person name="Kirkland T.N."/>
            <person name="Cole G.T."/>
            <person name="Birren B.W."/>
            <person name="Henn M.R."/>
            <person name="Taylor J.W."/>
            <person name="Rounsley S.D."/>
        </authorList>
    </citation>
    <scope>NUCLEOTIDE SEQUENCE [LARGE SCALE GENOMIC DNA]</scope>
    <source>
        <strain evidence="8">RMSCC 2394</strain>
    </source>
</reference>
<gene>
    <name evidence="7" type="ORF">CIRG_04601</name>
</gene>
<evidence type="ECO:0000256" key="3">
    <source>
        <dbReference type="ARBA" id="ARBA00023140"/>
    </source>
</evidence>
<feature type="compositionally biased region" description="Polar residues" evidence="5">
    <location>
        <begin position="185"/>
        <end position="202"/>
    </location>
</feature>
<keyword evidence="6" id="KW-0812">Transmembrane</keyword>
<organism evidence="7 8">
    <name type="scientific">Coccidioides immitis RMSCC 2394</name>
    <dbReference type="NCBI Taxonomy" id="404692"/>
    <lineage>
        <taxon>Eukaryota</taxon>
        <taxon>Fungi</taxon>
        <taxon>Dikarya</taxon>
        <taxon>Ascomycota</taxon>
        <taxon>Pezizomycotina</taxon>
        <taxon>Eurotiomycetes</taxon>
        <taxon>Eurotiomycetidae</taxon>
        <taxon>Onygenales</taxon>
        <taxon>Onygenaceae</taxon>
        <taxon>Coccidioides</taxon>
    </lineage>
</organism>
<dbReference type="Pfam" id="PF05648">
    <property type="entry name" value="PEX11"/>
    <property type="match status" value="1"/>
</dbReference>
<dbReference type="AlphaFoldDB" id="A0A0J6YB09"/>
<sequence>MSTPKRPFALQFAHYMNTAPGIENALRLLQAVCQLVVAWKPVGNKEAWRWKGVGNQFALGRRYFRYFQFITYFRNAWDTLIGQNETINRRGRTAVAIEVCSLSSYGCYLWLEAFTIPDSLGFHSTKWSRMALIEANKFWFYALLFSIIGNIWQLFQLYLETNERQSRGPTRQPTNKSSKSKSKRSNGSTANGSAKTNPQSQAHKAGYPYSTLVRNLTIHGCDLLIPGTIVGWIEVSPVLVNSAMVLSTVLVGRDRWTKTQQNI</sequence>
<evidence type="ECO:0000256" key="5">
    <source>
        <dbReference type="SAM" id="MobiDB-lite"/>
    </source>
</evidence>
<feature type="region of interest" description="Disordered" evidence="5">
    <location>
        <begin position="166"/>
        <end position="203"/>
    </location>
</feature>
<keyword evidence="3" id="KW-0576">Peroxisome</keyword>
<evidence type="ECO:0000256" key="1">
    <source>
        <dbReference type="ARBA" id="ARBA00022593"/>
    </source>
</evidence>
<comment type="subcellular location">
    <subcellularLocation>
        <location evidence="4">Peroxisome membrane</location>
    </subcellularLocation>
</comment>
<dbReference type="OrthoDB" id="3636394at2759"/>
<feature type="transmembrane region" description="Helical" evidence="6">
    <location>
        <begin position="138"/>
        <end position="159"/>
    </location>
</feature>
<keyword evidence="1" id="KW-0962">Peroxisome biogenesis</keyword>
<protein>
    <submittedName>
        <fullName evidence="7">PEX11 domain containing protein</fullName>
    </submittedName>
</protein>
<evidence type="ECO:0000256" key="4">
    <source>
        <dbReference type="ARBA" id="ARBA00046271"/>
    </source>
</evidence>
<evidence type="ECO:0000313" key="7">
    <source>
        <dbReference type="EMBL" id="KMP04920.1"/>
    </source>
</evidence>
<keyword evidence="6" id="KW-1133">Transmembrane helix</keyword>
<evidence type="ECO:0000313" key="8">
    <source>
        <dbReference type="Proteomes" id="UP000054565"/>
    </source>
</evidence>
<dbReference type="PANTHER" id="PTHR12652">
    <property type="entry name" value="PEROXISOMAL BIOGENESIS FACTOR 11"/>
    <property type="match status" value="1"/>
</dbReference>
<dbReference type="GO" id="GO:0016559">
    <property type="term" value="P:peroxisome fission"/>
    <property type="evidence" value="ECO:0007669"/>
    <property type="project" value="InterPro"/>
</dbReference>
<accession>A0A0J6YB09</accession>
<dbReference type="Proteomes" id="UP000054565">
    <property type="component" value="Unassembled WGS sequence"/>
</dbReference>
<keyword evidence="2 6" id="KW-0472">Membrane</keyword>
<dbReference type="EMBL" id="DS028095">
    <property type="protein sequence ID" value="KMP04920.1"/>
    <property type="molecule type" value="Genomic_DNA"/>
</dbReference>
<proteinExistence type="predicted"/>
<name>A0A0J6YB09_COCIT</name>
<evidence type="ECO:0000256" key="6">
    <source>
        <dbReference type="SAM" id="Phobius"/>
    </source>
</evidence>
<dbReference type="PANTHER" id="PTHR12652:SF23">
    <property type="entry name" value="MICROBODY (PEROXISOME) PROLIFERATION PROTEIN PEROXIN 11B (EUROFUNG)"/>
    <property type="match status" value="1"/>
</dbReference>
<dbReference type="InterPro" id="IPR008733">
    <property type="entry name" value="PEX11"/>
</dbReference>
<evidence type="ECO:0000256" key="2">
    <source>
        <dbReference type="ARBA" id="ARBA00023136"/>
    </source>
</evidence>